<gene>
    <name evidence="1" type="ORF">B0I36DRAFT_321887</name>
</gene>
<protein>
    <submittedName>
        <fullName evidence="1">Uncharacterized protein</fullName>
    </submittedName>
</protein>
<reference evidence="1" key="1">
    <citation type="journal article" date="2021" name="Nat. Commun.">
        <title>Genetic determinants of endophytism in the Arabidopsis root mycobiome.</title>
        <authorList>
            <person name="Mesny F."/>
            <person name="Miyauchi S."/>
            <person name="Thiergart T."/>
            <person name="Pickel B."/>
            <person name="Atanasova L."/>
            <person name="Karlsson M."/>
            <person name="Huettel B."/>
            <person name="Barry K.W."/>
            <person name="Haridas S."/>
            <person name="Chen C."/>
            <person name="Bauer D."/>
            <person name="Andreopoulos W."/>
            <person name="Pangilinan J."/>
            <person name="LaButti K."/>
            <person name="Riley R."/>
            <person name="Lipzen A."/>
            <person name="Clum A."/>
            <person name="Drula E."/>
            <person name="Henrissat B."/>
            <person name="Kohler A."/>
            <person name="Grigoriev I.V."/>
            <person name="Martin F.M."/>
            <person name="Hacquard S."/>
        </authorList>
    </citation>
    <scope>NUCLEOTIDE SEQUENCE</scope>
    <source>
        <strain evidence="1">MPI-CAGE-CH-0230</strain>
    </source>
</reference>
<organism evidence="1 2">
    <name type="scientific">Microdochium trichocladiopsis</name>
    <dbReference type="NCBI Taxonomy" id="1682393"/>
    <lineage>
        <taxon>Eukaryota</taxon>
        <taxon>Fungi</taxon>
        <taxon>Dikarya</taxon>
        <taxon>Ascomycota</taxon>
        <taxon>Pezizomycotina</taxon>
        <taxon>Sordariomycetes</taxon>
        <taxon>Xylariomycetidae</taxon>
        <taxon>Xylariales</taxon>
        <taxon>Microdochiaceae</taxon>
        <taxon>Microdochium</taxon>
    </lineage>
</organism>
<accession>A0A9P9BSF7</accession>
<comment type="caution">
    <text evidence="1">The sequence shown here is derived from an EMBL/GenBank/DDBJ whole genome shotgun (WGS) entry which is preliminary data.</text>
</comment>
<dbReference type="PROSITE" id="PS51257">
    <property type="entry name" value="PROKAR_LIPOPROTEIN"/>
    <property type="match status" value="1"/>
</dbReference>
<proteinExistence type="predicted"/>
<dbReference type="AlphaFoldDB" id="A0A9P9BSF7"/>
<dbReference type="RefSeq" id="XP_046014520.1">
    <property type="nucleotide sequence ID" value="XM_046153779.1"/>
</dbReference>
<evidence type="ECO:0000313" key="1">
    <source>
        <dbReference type="EMBL" id="KAH7033688.1"/>
    </source>
</evidence>
<dbReference type="GeneID" id="70183325"/>
<evidence type="ECO:0000313" key="2">
    <source>
        <dbReference type="Proteomes" id="UP000756346"/>
    </source>
</evidence>
<dbReference type="Proteomes" id="UP000756346">
    <property type="component" value="Unassembled WGS sequence"/>
</dbReference>
<sequence>MRRHGSLSLAGAPVSPAAQLGFMLNTNSLYSCVSYTCHMTSPRRLTGSASARWWKLRGCADVYAWLHVDRELFEPVRSGRLRAMVRHLQQHVLIMDEDAERLLATPSSVVCRHKWCRNARKNTSVVLAGTLGLLPPVMIATMPGMRTLCRLCLGQPAGQRRYSEGIVCGCSRVCLANAQRCSSHGASHVPFGPNVCRRSTRGGNKHQSALLDRGSWPCTRLTVASGVVLTMPHCPHCPAATSPDAGQYSLRILPCQTRASL</sequence>
<dbReference type="EMBL" id="JAGTJQ010000004">
    <property type="protein sequence ID" value="KAH7033688.1"/>
    <property type="molecule type" value="Genomic_DNA"/>
</dbReference>
<name>A0A9P9BSF7_9PEZI</name>
<keyword evidence="2" id="KW-1185">Reference proteome</keyword>